<reference evidence="7" key="1">
    <citation type="journal article" date="2019" name="MBio">
        <title>Virus Genomes from Deep Sea Sediments Expand the Ocean Megavirome and Support Independent Origins of Viral Gigantism.</title>
        <authorList>
            <person name="Backstrom D."/>
            <person name="Yutin N."/>
            <person name="Jorgensen S.L."/>
            <person name="Dharamshi J."/>
            <person name="Homa F."/>
            <person name="Zaremba-Niedwiedzka K."/>
            <person name="Spang A."/>
            <person name="Wolf Y.I."/>
            <person name="Koonin E.V."/>
            <person name="Ettema T.J."/>
        </authorList>
    </citation>
    <scope>NUCLEOTIDE SEQUENCE</scope>
</reference>
<evidence type="ECO:0000256" key="5">
    <source>
        <dbReference type="PROSITE-ProRule" id="PRU10072"/>
    </source>
</evidence>
<accession>A0A481YYR0</accession>
<evidence type="ECO:0000313" key="7">
    <source>
        <dbReference type="EMBL" id="QBK87684.1"/>
    </source>
</evidence>
<dbReference type="GO" id="GO:0004844">
    <property type="term" value="F:uracil DNA N-glycosylase activity"/>
    <property type="evidence" value="ECO:0007669"/>
    <property type="project" value="InterPro"/>
</dbReference>
<dbReference type="InterPro" id="IPR018085">
    <property type="entry name" value="Ura-DNA_Glyclase_AS"/>
</dbReference>
<dbReference type="PANTHER" id="PTHR11264:SF0">
    <property type="entry name" value="URACIL-DNA GLYCOSYLASE"/>
    <property type="match status" value="1"/>
</dbReference>
<keyword evidence="2" id="KW-0227">DNA damage</keyword>
<dbReference type="GO" id="GO:0097510">
    <property type="term" value="P:base-excision repair, AP site formation via deaminated base removal"/>
    <property type="evidence" value="ECO:0007669"/>
    <property type="project" value="TreeGrafter"/>
</dbReference>
<organism evidence="7">
    <name type="scientific">Marseillevirus LCMAC202</name>
    <dbReference type="NCBI Taxonomy" id="2506606"/>
    <lineage>
        <taxon>Viruses</taxon>
        <taxon>Varidnaviria</taxon>
        <taxon>Bamfordvirae</taxon>
        <taxon>Nucleocytoviricota</taxon>
        <taxon>Megaviricetes</taxon>
        <taxon>Pimascovirales</taxon>
        <taxon>Pimascovirales incertae sedis</taxon>
        <taxon>Marseilleviridae</taxon>
    </lineage>
</organism>
<comment type="similarity">
    <text evidence="1">Belongs to the uracil-DNA glycosylase (UDG) superfamily. UNG family.</text>
</comment>
<dbReference type="SMART" id="SM00986">
    <property type="entry name" value="UDG"/>
    <property type="match status" value="1"/>
</dbReference>
<dbReference type="InterPro" id="IPR002043">
    <property type="entry name" value="UDG_fam1"/>
</dbReference>
<proteinExistence type="inferred from homology"/>
<evidence type="ECO:0000256" key="4">
    <source>
        <dbReference type="ARBA" id="ARBA00023204"/>
    </source>
</evidence>
<dbReference type="Pfam" id="PF03167">
    <property type="entry name" value="UDG"/>
    <property type="match status" value="1"/>
</dbReference>
<dbReference type="SMART" id="SM00987">
    <property type="entry name" value="UreE_C"/>
    <property type="match status" value="1"/>
</dbReference>
<dbReference type="Gene3D" id="3.40.470.10">
    <property type="entry name" value="Uracil-DNA glycosylase-like domain"/>
    <property type="match status" value="1"/>
</dbReference>
<protein>
    <submittedName>
        <fullName evidence="7">Uracil-DNA glycosylase</fullName>
    </submittedName>
</protein>
<dbReference type="NCBIfam" id="NF003592">
    <property type="entry name" value="PRK05254.1-5"/>
    <property type="match status" value="1"/>
</dbReference>
<feature type="domain" description="Uracil-DNA glycosylase-like" evidence="6">
    <location>
        <begin position="101"/>
        <end position="261"/>
    </location>
</feature>
<evidence type="ECO:0000259" key="6">
    <source>
        <dbReference type="SMART" id="SM00986"/>
    </source>
</evidence>
<dbReference type="CDD" id="cd10027">
    <property type="entry name" value="UDG-F1-like"/>
    <property type="match status" value="1"/>
</dbReference>
<name>A0A481YYR0_9VIRU</name>
<dbReference type="InterPro" id="IPR036895">
    <property type="entry name" value="Uracil-DNA_glycosylase-like_sf"/>
</dbReference>
<dbReference type="PROSITE" id="PS00130">
    <property type="entry name" value="U_DNA_GLYCOSYLASE"/>
    <property type="match status" value="1"/>
</dbReference>
<dbReference type="InterPro" id="IPR005122">
    <property type="entry name" value="Uracil-DNA_glycosylase-like"/>
</dbReference>
<evidence type="ECO:0000256" key="3">
    <source>
        <dbReference type="ARBA" id="ARBA00022801"/>
    </source>
</evidence>
<dbReference type="EMBL" id="MK500369">
    <property type="protein sequence ID" value="QBK87684.1"/>
    <property type="molecule type" value="Genomic_DNA"/>
</dbReference>
<evidence type="ECO:0000256" key="2">
    <source>
        <dbReference type="ARBA" id="ARBA00022763"/>
    </source>
</evidence>
<dbReference type="PANTHER" id="PTHR11264">
    <property type="entry name" value="URACIL-DNA GLYCOSYLASE"/>
    <property type="match status" value="1"/>
</dbReference>
<dbReference type="NCBIfam" id="TIGR00628">
    <property type="entry name" value="ung"/>
    <property type="match status" value="1"/>
</dbReference>
<sequence length="273" mass="31006">MHLLPWSASVSRALFLKIDQTKALFSIKLNMDVQYYIGKKKVSWNTMTLEELTAVYTSPGWEDVFEAAEDDILPEISELLGRYCKKNVVYPPLPLVFNALDSIEPKNIKVVIIGQDPYINKGEAMGWSFSVPDGVKIPPSLRNIYTELTAEGYRGYKDPKTGNLTEWVERGVFLYNTCLTVNENDSGSHNDLWGEFTDMVINRLNQEDHIAWILLGVKAQKYSKKLDREKHGIYVAGHPSPLNRNGGFAGSGIFEEAEEYLAKHGREFSWHLD</sequence>
<feature type="active site" description="Proton acceptor" evidence="5">
    <location>
        <position position="116"/>
    </location>
</feature>
<keyword evidence="4" id="KW-0234">DNA repair</keyword>
<gene>
    <name evidence="7" type="ORF">LCMAC202_00200</name>
</gene>
<keyword evidence="3" id="KW-0378">Hydrolase</keyword>
<dbReference type="SUPFAM" id="SSF52141">
    <property type="entry name" value="Uracil-DNA glycosylase-like"/>
    <property type="match status" value="1"/>
</dbReference>
<evidence type="ECO:0000256" key="1">
    <source>
        <dbReference type="ARBA" id="ARBA00008184"/>
    </source>
</evidence>